<evidence type="ECO:0000313" key="1">
    <source>
        <dbReference type="EMBL" id="JAH39908.1"/>
    </source>
</evidence>
<name>A0A0E9SHD7_ANGAN</name>
<dbReference type="EMBL" id="GBXM01068669">
    <property type="protein sequence ID" value="JAH39908.1"/>
    <property type="molecule type" value="Transcribed_RNA"/>
</dbReference>
<reference evidence="1" key="2">
    <citation type="journal article" date="2015" name="Fish Shellfish Immunol.">
        <title>Early steps in the European eel (Anguilla anguilla)-Vibrio vulnificus interaction in the gills: Role of the RtxA13 toxin.</title>
        <authorList>
            <person name="Callol A."/>
            <person name="Pajuelo D."/>
            <person name="Ebbesson L."/>
            <person name="Teles M."/>
            <person name="MacKenzie S."/>
            <person name="Amaro C."/>
        </authorList>
    </citation>
    <scope>NUCLEOTIDE SEQUENCE</scope>
</reference>
<dbReference type="AlphaFoldDB" id="A0A0E9SHD7"/>
<accession>A0A0E9SHD7</accession>
<reference evidence="1" key="1">
    <citation type="submission" date="2014-11" db="EMBL/GenBank/DDBJ databases">
        <authorList>
            <person name="Amaro Gonzalez C."/>
        </authorList>
    </citation>
    <scope>NUCLEOTIDE SEQUENCE</scope>
</reference>
<organism evidence="1">
    <name type="scientific">Anguilla anguilla</name>
    <name type="common">European freshwater eel</name>
    <name type="synonym">Muraena anguilla</name>
    <dbReference type="NCBI Taxonomy" id="7936"/>
    <lineage>
        <taxon>Eukaryota</taxon>
        <taxon>Metazoa</taxon>
        <taxon>Chordata</taxon>
        <taxon>Craniata</taxon>
        <taxon>Vertebrata</taxon>
        <taxon>Euteleostomi</taxon>
        <taxon>Actinopterygii</taxon>
        <taxon>Neopterygii</taxon>
        <taxon>Teleostei</taxon>
        <taxon>Anguilliformes</taxon>
        <taxon>Anguillidae</taxon>
        <taxon>Anguilla</taxon>
    </lineage>
</organism>
<protein>
    <submittedName>
        <fullName evidence="1">Uncharacterized protein</fullName>
    </submittedName>
</protein>
<proteinExistence type="predicted"/>
<sequence>MWTIKSDHRLANVNRFNSHRWRSVKCQ</sequence>